<accession>A0ABP9QN96</accession>
<dbReference type="RefSeq" id="WP_345532687.1">
    <property type="nucleotide sequence ID" value="NZ_BAABLD010000008.1"/>
</dbReference>
<feature type="signal peptide" evidence="1">
    <location>
        <begin position="1"/>
        <end position="28"/>
    </location>
</feature>
<evidence type="ECO:0000313" key="3">
    <source>
        <dbReference type="Proteomes" id="UP001500547"/>
    </source>
</evidence>
<dbReference type="EMBL" id="BAABLD010000008">
    <property type="protein sequence ID" value="GAA5164710.1"/>
    <property type="molecule type" value="Genomic_DNA"/>
</dbReference>
<comment type="caution">
    <text evidence="2">The sequence shown here is derived from an EMBL/GenBank/DDBJ whole genome shotgun (WGS) entry which is preliminary data.</text>
</comment>
<protein>
    <recommendedName>
        <fullName evidence="4">DUF481 domain-containing protein</fullName>
    </recommendedName>
</protein>
<evidence type="ECO:0000256" key="1">
    <source>
        <dbReference type="SAM" id="SignalP"/>
    </source>
</evidence>
<evidence type="ECO:0000313" key="2">
    <source>
        <dbReference type="EMBL" id="GAA5164710.1"/>
    </source>
</evidence>
<dbReference type="Proteomes" id="UP001500547">
    <property type="component" value="Unassembled WGS sequence"/>
</dbReference>
<keyword evidence="1" id="KW-0732">Signal</keyword>
<sequence length="267" mass="29623">MSVIQRGLACLRQALLIPCLLHAINVSAQTPDAIKDSSFNRLAKSPETGTGNGKWGWNLGLGATLNRGDTHYTRGNFSLEGERNMRDSRLLTHTLLIREQAKDEDRKDVVSVGFRGERNVDHAMFGYGDLAIDRDVAEDISRRTSLGSGIGYRIVSTPAYLLNVYTGLAAVDAVYYEAEDARGVEWLVGQDMSWQISENSRLRQRFVIYPHTVGVGGARTALQLMLSTSINSLFSLQLALLHKYQAHVPDDRQHNKLTVYTGLGVNF</sequence>
<evidence type="ECO:0008006" key="4">
    <source>
        <dbReference type="Google" id="ProtNLM"/>
    </source>
</evidence>
<name>A0ABP9QN96_9RHOO</name>
<dbReference type="Pfam" id="PF04338">
    <property type="entry name" value="DUF481"/>
    <property type="match status" value="1"/>
</dbReference>
<reference evidence="3" key="1">
    <citation type="journal article" date="2019" name="Int. J. Syst. Evol. Microbiol.">
        <title>The Global Catalogue of Microorganisms (GCM) 10K type strain sequencing project: providing services to taxonomists for standard genome sequencing and annotation.</title>
        <authorList>
            <consortium name="The Broad Institute Genomics Platform"/>
            <consortium name="The Broad Institute Genome Sequencing Center for Infectious Disease"/>
            <person name="Wu L."/>
            <person name="Ma J."/>
        </authorList>
    </citation>
    <scope>NUCLEOTIDE SEQUENCE [LARGE SCALE GENOMIC DNA]</scope>
    <source>
        <strain evidence="3">JCM 18715</strain>
    </source>
</reference>
<keyword evidence="3" id="KW-1185">Reference proteome</keyword>
<feature type="chain" id="PRO_5045316601" description="DUF481 domain-containing protein" evidence="1">
    <location>
        <begin position="29"/>
        <end position="267"/>
    </location>
</feature>
<proteinExistence type="predicted"/>
<dbReference type="InterPro" id="IPR007433">
    <property type="entry name" value="DUF481"/>
</dbReference>
<gene>
    <name evidence="2" type="ORF">GCM10025770_19080</name>
</gene>
<organism evidence="2 3">
    <name type="scientific">Viridibacterium curvum</name>
    <dbReference type="NCBI Taxonomy" id="1101404"/>
    <lineage>
        <taxon>Bacteria</taxon>
        <taxon>Pseudomonadati</taxon>
        <taxon>Pseudomonadota</taxon>
        <taxon>Betaproteobacteria</taxon>
        <taxon>Rhodocyclales</taxon>
        <taxon>Rhodocyclaceae</taxon>
        <taxon>Viridibacterium</taxon>
    </lineage>
</organism>